<keyword evidence="1" id="KW-0472">Membrane</keyword>
<dbReference type="Proteomes" id="UP000032309">
    <property type="component" value="Unassembled WGS sequence"/>
</dbReference>
<evidence type="ECO:0000256" key="1">
    <source>
        <dbReference type="SAM" id="Phobius"/>
    </source>
</evidence>
<gene>
    <name evidence="2" type="ORF">BROSI_A2692</name>
</gene>
<keyword evidence="1" id="KW-1133">Transmembrane helix</keyword>
<sequence>MINSSVRKLQISALLIFIGINLRFLSENVFNALIFFNILQIGNSGNKYDIHTPGVPDVYGDAAVVVVFAAAYLLHKSASENIISHIMDYLYERRRQRFKTIRYLKNCIVWSKKNFFLVITGFGLYMVSKYPLSIGLEIIFIEDITILSFILNVFRGITLLYSSLIFCSVYCKYLFISKSVTLMMYTFFVIRNLFDTNVYWLITSYDLHVGAPLLDFFSPIIIVYSVIYTIVNGGIQSRIFHSLKNDKHEFARMKKDTSLNVEDLSLIPR</sequence>
<reference evidence="3" key="1">
    <citation type="journal article" date="2015" name="Genome Announc.">
        <title>Draft Genome Sequence of an Anaerobic Ammonium-Oxidizing Bacterium, "Candidatus Brocadia sinica".</title>
        <authorList>
            <person name="Oshiki M."/>
            <person name="Shinyako-Hata K."/>
            <person name="Satoh H."/>
            <person name="Okabe S."/>
        </authorList>
    </citation>
    <scope>NUCLEOTIDE SEQUENCE [LARGE SCALE GENOMIC DNA]</scope>
    <source>
        <strain evidence="3">JPN1</strain>
    </source>
</reference>
<protein>
    <submittedName>
        <fullName evidence="2">Uncharacterized protein</fullName>
    </submittedName>
</protein>
<proteinExistence type="predicted"/>
<keyword evidence="3" id="KW-1185">Reference proteome</keyword>
<name>A0ABQ0JZM8_9BACT</name>
<feature type="transmembrane region" description="Helical" evidence="1">
    <location>
        <begin position="58"/>
        <end position="75"/>
    </location>
</feature>
<evidence type="ECO:0000313" key="3">
    <source>
        <dbReference type="Proteomes" id="UP000032309"/>
    </source>
</evidence>
<feature type="transmembrane region" description="Helical" evidence="1">
    <location>
        <begin position="12"/>
        <end position="38"/>
    </location>
</feature>
<feature type="transmembrane region" description="Helical" evidence="1">
    <location>
        <begin position="103"/>
        <end position="126"/>
    </location>
</feature>
<accession>A0ABQ0JZM8</accession>
<keyword evidence="1" id="KW-0812">Transmembrane</keyword>
<comment type="caution">
    <text evidence="2">The sequence shown here is derived from an EMBL/GenBank/DDBJ whole genome shotgun (WGS) entry which is preliminary data.</text>
</comment>
<feature type="transmembrane region" description="Helical" evidence="1">
    <location>
        <begin position="146"/>
        <end position="170"/>
    </location>
</feature>
<dbReference type="RefSeq" id="WP_052564213.1">
    <property type="nucleotide sequence ID" value="NZ_BAFN01000001.1"/>
</dbReference>
<organism evidence="2 3">
    <name type="scientific">Candidatus Brocadia sinica JPN1</name>
    <dbReference type="NCBI Taxonomy" id="1197129"/>
    <lineage>
        <taxon>Bacteria</taxon>
        <taxon>Pseudomonadati</taxon>
        <taxon>Planctomycetota</taxon>
        <taxon>Candidatus Brocadiia</taxon>
        <taxon>Candidatus Brocadiales</taxon>
        <taxon>Candidatus Brocadiaceae</taxon>
        <taxon>Candidatus Brocadia</taxon>
    </lineage>
</organism>
<feature type="transmembrane region" description="Helical" evidence="1">
    <location>
        <begin position="214"/>
        <end position="235"/>
    </location>
</feature>
<evidence type="ECO:0000313" key="2">
    <source>
        <dbReference type="EMBL" id="GAN34156.1"/>
    </source>
</evidence>
<dbReference type="EMBL" id="BAFN01000001">
    <property type="protein sequence ID" value="GAN34156.1"/>
    <property type="molecule type" value="Genomic_DNA"/>
</dbReference>